<reference evidence="2" key="1">
    <citation type="submission" date="2016-03" db="EMBL/GenBank/DDBJ databases">
        <authorList>
            <person name="Lee Y.-S."/>
            <person name="Choi Y.-L."/>
        </authorList>
    </citation>
    <scope>NUCLEOTIDE SEQUENCE [LARGE SCALE GENOMIC DNA]</scope>
    <source>
        <strain evidence="2">DAU221</strain>
    </source>
</reference>
<keyword evidence="2" id="KW-1185">Reference proteome</keyword>
<dbReference type="AlphaFoldDB" id="A0A143HP24"/>
<gene>
    <name evidence="1" type="ORF">A3224_13555</name>
</gene>
<protein>
    <submittedName>
        <fullName evidence="1">Uncharacterized protein</fullName>
    </submittedName>
</protein>
<sequence length="172" mass="19396">MSKVYGVFFTRTGNILFGFGGKSSGNNRKGAHLPGGSAKGKKKAQTITTYKIRKTLLDELGEEFGASAKEKLEIEIDRYNAIPFSKILDGHMVYIVLCEISSETERECCGTVRDAEKPVSYYDEPFSEIRSLHILDAYNNEIDIEQTWFKAALEVLDMYHFNGACIQTKRYA</sequence>
<proteinExistence type="predicted"/>
<dbReference type="EMBL" id="CP014864">
    <property type="protein sequence ID" value="AMX03463.1"/>
    <property type="molecule type" value="Genomic_DNA"/>
</dbReference>
<dbReference type="GeneID" id="76609061"/>
<dbReference type="RefSeq" id="WP_067155694.1">
    <property type="nucleotide sequence ID" value="NZ_CP014864.1"/>
</dbReference>
<accession>A0A143HP24</accession>
<evidence type="ECO:0000313" key="2">
    <source>
        <dbReference type="Proteomes" id="UP000076077"/>
    </source>
</evidence>
<dbReference type="KEGG" id="mthd:A3224_13555"/>
<organism evidence="1 2">
    <name type="scientific">Microbulbifer thermotolerans</name>
    <dbReference type="NCBI Taxonomy" id="252514"/>
    <lineage>
        <taxon>Bacteria</taxon>
        <taxon>Pseudomonadati</taxon>
        <taxon>Pseudomonadota</taxon>
        <taxon>Gammaproteobacteria</taxon>
        <taxon>Cellvibrionales</taxon>
        <taxon>Microbulbiferaceae</taxon>
        <taxon>Microbulbifer</taxon>
    </lineage>
</organism>
<dbReference type="Proteomes" id="UP000076077">
    <property type="component" value="Chromosome"/>
</dbReference>
<evidence type="ECO:0000313" key="1">
    <source>
        <dbReference type="EMBL" id="AMX03463.1"/>
    </source>
</evidence>
<name>A0A143HP24_MICTH</name>